<keyword evidence="6" id="KW-0064">Aspartyl protease</keyword>
<name>A0A8J2W9R2_9CRUS</name>
<evidence type="ECO:0000256" key="5">
    <source>
        <dbReference type="ARBA" id="ARBA00022722"/>
    </source>
</evidence>
<dbReference type="InterPro" id="IPR054465">
    <property type="entry name" value="Integrase_p58-like_C"/>
</dbReference>
<dbReference type="SUPFAM" id="SSF57756">
    <property type="entry name" value="Retrovirus zinc finger-like domains"/>
    <property type="match status" value="1"/>
</dbReference>
<dbReference type="OrthoDB" id="6382106at2759"/>
<dbReference type="Gene3D" id="3.10.20.370">
    <property type="match status" value="1"/>
</dbReference>
<dbReference type="EC" id="2.7.7.49" evidence="1"/>
<keyword evidence="8" id="KW-0378">Hydrolase</keyword>
<keyword evidence="9" id="KW-0695">RNA-directed DNA polymerase</keyword>
<dbReference type="CDD" id="cd01647">
    <property type="entry name" value="RT_LTR"/>
    <property type="match status" value="1"/>
</dbReference>
<evidence type="ECO:0000256" key="7">
    <source>
        <dbReference type="ARBA" id="ARBA00022759"/>
    </source>
</evidence>
<keyword evidence="11" id="KW-0511">Multifunctional enzyme</keyword>
<dbReference type="SUPFAM" id="SSF53098">
    <property type="entry name" value="Ribonuclease H-like"/>
    <property type="match status" value="1"/>
</dbReference>
<dbReference type="Pfam" id="PF17919">
    <property type="entry name" value="RT_RNaseH_2"/>
    <property type="match status" value="1"/>
</dbReference>
<evidence type="ECO:0000256" key="10">
    <source>
        <dbReference type="ARBA" id="ARBA00023125"/>
    </source>
</evidence>
<evidence type="ECO:0000313" key="18">
    <source>
        <dbReference type="Proteomes" id="UP000789390"/>
    </source>
</evidence>
<dbReference type="InterPro" id="IPR036397">
    <property type="entry name" value="RNaseH_sf"/>
</dbReference>
<keyword evidence="13" id="KW-0175">Coiled coil</keyword>
<dbReference type="CDD" id="cd00303">
    <property type="entry name" value="retropepsin_like"/>
    <property type="match status" value="1"/>
</dbReference>
<dbReference type="GO" id="GO:0015074">
    <property type="term" value="P:DNA integration"/>
    <property type="evidence" value="ECO:0007669"/>
    <property type="project" value="InterPro"/>
</dbReference>
<organism evidence="17 18">
    <name type="scientific">Daphnia galeata</name>
    <dbReference type="NCBI Taxonomy" id="27404"/>
    <lineage>
        <taxon>Eukaryota</taxon>
        <taxon>Metazoa</taxon>
        <taxon>Ecdysozoa</taxon>
        <taxon>Arthropoda</taxon>
        <taxon>Crustacea</taxon>
        <taxon>Branchiopoda</taxon>
        <taxon>Diplostraca</taxon>
        <taxon>Cladocera</taxon>
        <taxon>Anomopoda</taxon>
        <taxon>Daphniidae</taxon>
        <taxon>Daphnia</taxon>
    </lineage>
</organism>
<dbReference type="InterPro" id="IPR050951">
    <property type="entry name" value="Retrovirus_Pol_polyprotein"/>
</dbReference>
<keyword evidence="4" id="KW-0548">Nucleotidyltransferase</keyword>
<dbReference type="FunFam" id="3.30.70.270:FF:000020">
    <property type="entry name" value="Transposon Tf2-6 polyprotein-like Protein"/>
    <property type="match status" value="1"/>
</dbReference>
<protein>
    <recommendedName>
        <fullName evidence="1">RNA-directed DNA polymerase</fullName>
        <ecNumber evidence="1">2.7.7.49</ecNumber>
    </recommendedName>
</protein>
<dbReference type="SUPFAM" id="SSF56672">
    <property type="entry name" value="DNA/RNA polymerases"/>
    <property type="match status" value="1"/>
</dbReference>
<dbReference type="Gene3D" id="2.40.70.10">
    <property type="entry name" value="Acid Proteases"/>
    <property type="match status" value="1"/>
</dbReference>
<keyword evidence="18" id="KW-1185">Reference proteome</keyword>
<keyword evidence="2" id="KW-0645">Protease</keyword>
<dbReference type="CDD" id="cd09274">
    <property type="entry name" value="RNase_HI_RT_Ty3"/>
    <property type="match status" value="1"/>
</dbReference>
<dbReference type="Pfam" id="PF13975">
    <property type="entry name" value="gag-asp_proteas"/>
    <property type="match status" value="1"/>
</dbReference>
<dbReference type="Pfam" id="PF00078">
    <property type="entry name" value="RVT_1"/>
    <property type="match status" value="1"/>
</dbReference>
<dbReference type="InterPro" id="IPR021109">
    <property type="entry name" value="Peptidase_aspartic_dom_sf"/>
</dbReference>
<dbReference type="GO" id="GO:0006508">
    <property type="term" value="P:proteolysis"/>
    <property type="evidence" value="ECO:0007669"/>
    <property type="project" value="UniProtKB-KW"/>
</dbReference>
<evidence type="ECO:0000256" key="4">
    <source>
        <dbReference type="ARBA" id="ARBA00022695"/>
    </source>
</evidence>
<dbReference type="InterPro" id="IPR043128">
    <property type="entry name" value="Rev_trsase/Diguanyl_cyclase"/>
</dbReference>
<dbReference type="GO" id="GO:0003964">
    <property type="term" value="F:RNA-directed DNA polymerase activity"/>
    <property type="evidence" value="ECO:0007669"/>
    <property type="project" value="UniProtKB-KW"/>
</dbReference>
<proteinExistence type="predicted"/>
<evidence type="ECO:0000256" key="11">
    <source>
        <dbReference type="ARBA" id="ARBA00023268"/>
    </source>
</evidence>
<dbReference type="GO" id="GO:0004190">
    <property type="term" value="F:aspartic-type endopeptidase activity"/>
    <property type="evidence" value="ECO:0007669"/>
    <property type="project" value="UniProtKB-KW"/>
</dbReference>
<dbReference type="Proteomes" id="UP000789390">
    <property type="component" value="Unassembled WGS sequence"/>
</dbReference>
<evidence type="ECO:0000256" key="6">
    <source>
        <dbReference type="ARBA" id="ARBA00022750"/>
    </source>
</evidence>
<dbReference type="FunFam" id="3.10.10.10:FF:000007">
    <property type="entry name" value="Retrovirus-related Pol polyprotein from transposon 17.6-like Protein"/>
    <property type="match status" value="1"/>
</dbReference>
<dbReference type="GO" id="GO:0042575">
    <property type="term" value="C:DNA polymerase complex"/>
    <property type="evidence" value="ECO:0007669"/>
    <property type="project" value="UniProtKB-ARBA"/>
</dbReference>
<dbReference type="Pfam" id="PF03732">
    <property type="entry name" value="Retrotrans_gag"/>
    <property type="match status" value="1"/>
</dbReference>
<keyword evidence="12" id="KW-0863">Zinc-finger</keyword>
<dbReference type="Gene3D" id="3.30.420.10">
    <property type="entry name" value="Ribonuclease H-like superfamily/Ribonuclease H"/>
    <property type="match status" value="1"/>
</dbReference>
<dbReference type="FunFam" id="1.10.340.70:FF:000001">
    <property type="entry name" value="Retrovirus-related Pol polyprotein from transposon gypsy-like Protein"/>
    <property type="match status" value="1"/>
</dbReference>
<dbReference type="PROSITE" id="PS50878">
    <property type="entry name" value="RT_POL"/>
    <property type="match status" value="1"/>
</dbReference>
<keyword evidence="10" id="KW-0238">DNA-binding</keyword>
<dbReference type="SUPFAM" id="SSF50630">
    <property type="entry name" value="Acid proteases"/>
    <property type="match status" value="1"/>
</dbReference>
<dbReference type="InterPro" id="IPR043502">
    <property type="entry name" value="DNA/RNA_pol_sf"/>
</dbReference>
<dbReference type="InterPro" id="IPR001584">
    <property type="entry name" value="Integrase_cat-core"/>
</dbReference>
<gene>
    <name evidence="17" type="ORF">DGAL_LOCUS13771</name>
</gene>
<evidence type="ECO:0000256" key="9">
    <source>
        <dbReference type="ARBA" id="ARBA00022918"/>
    </source>
</evidence>
<evidence type="ECO:0000313" key="17">
    <source>
        <dbReference type="EMBL" id="CAH0110218.1"/>
    </source>
</evidence>
<feature type="domain" description="Integrase catalytic" evidence="16">
    <location>
        <begin position="1178"/>
        <end position="1337"/>
    </location>
</feature>
<evidence type="ECO:0000259" key="15">
    <source>
        <dbReference type="PROSITE" id="PS50878"/>
    </source>
</evidence>
<dbReference type="Gene3D" id="1.10.340.70">
    <property type="match status" value="1"/>
</dbReference>
<dbReference type="Pfam" id="PF22938">
    <property type="entry name" value="Integrase_p58_C"/>
    <property type="match status" value="1"/>
</dbReference>
<dbReference type="EMBL" id="CAKKLH010000301">
    <property type="protein sequence ID" value="CAH0110218.1"/>
    <property type="molecule type" value="Genomic_DNA"/>
</dbReference>
<evidence type="ECO:0000256" key="13">
    <source>
        <dbReference type="SAM" id="Coils"/>
    </source>
</evidence>
<evidence type="ECO:0000256" key="1">
    <source>
        <dbReference type="ARBA" id="ARBA00012493"/>
    </source>
</evidence>
<dbReference type="GO" id="GO:0008270">
    <property type="term" value="F:zinc ion binding"/>
    <property type="evidence" value="ECO:0007669"/>
    <property type="project" value="UniProtKB-KW"/>
</dbReference>
<keyword evidence="12" id="KW-0862">Zinc</keyword>
<dbReference type="InterPro" id="IPR005162">
    <property type="entry name" value="Retrotrans_gag_dom"/>
</dbReference>
<reference evidence="17" key="1">
    <citation type="submission" date="2021-11" db="EMBL/GenBank/DDBJ databases">
        <authorList>
            <person name="Schell T."/>
        </authorList>
    </citation>
    <scope>NUCLEOTIDE SEQUENCE</scope>
    <source>
        <strain evidence="17">M5</strain>
    </source>
</reference>
<feature type="coiled-coil region" evidence="13">
    <location>
        <begin position="207"/>
        <end position="234"/>
    </location>
</feature>
<dbReference type="FunFam" id="3.30.420.10:FF:000032">
    <property type="entry name" value="Retrovirus-related Pol polyprotein from transposon 297-like Protein"/>
    <property type="match status" value="1"/>
</dbReference>
<keyword evidence="5" id="KW-0540">Nuclease</keyword>
<dbReference type="PROSITE" id="PS50994">
    <property type="entry name" value="INTEGRASE"/>
    <property type="match status" value="1"/>
</dbReference>
<dbReference type="Gene3D" id="3.10.10.10">
    <property type="entry name" value="HIV Type 1 Reverse Transcriptase, subunit A, domain 1"/>
    <property type="match status" value="1"/>
</dbReference>
<comment type="caution">
    <text evidence="17">The sequence shown here is derived from an EMBL/GenBank/DDBJ whole genome shotgun (WGS) entry which is preliminary data.</text>
</comment>
<dbReference type="Pfam" id="PF17921">
    <property type="entry name" value="Integrase_H2C2"/>
    <property type="match status" value="1"/>
</dbReference>
<dbReference type="InterPro" id="IPR041588">
    <property type="entry name" value="Integrase_H2C2"/>
</dbReference>
<dbReference type="InterPro" id="IPR012337">
    <property type="entry name" value="RNaseH-like_sf"/>
</dbReference>
<dbReference type="Gene3D" id="3.30.70.270">
    <property type="match status" value="2"/>
</dbReference>
<dbReference type="InterPro" id="IPR041577">
    <property type="entry name" value="RT_RNaseH_2"/>
</dbReference>
<dbReference type="PROSITE" id="PS50158">
    <property type="entry name" value="ZF_CCHC"/>
    <property type="match status" value="1"/>
</dbReference>
<dbReference type="InterPro" id="IPR001878">
    <property type="entry name" value="Znf_CCHC"/>
</dbReference>
<evidence type="ECO:0000259" key="16">
    <source>
        <dbReference type="PROSITE" id="PS50994"/>
    </source>
</evidence>
<sequence>MAEGEQNLQGVAPVQIVVGRPNREREPPIFYGKAGEDVSHWIDKFERVANYNQWDHERRFTHMGMCLEEVALEWYVSLVPQPQTYDALRVALLAAFRDPNYEYDLESKLRNRFQGIDEPVMTYCYNVVYLCSKLDPNMPEQTKVRHLLRGLHPSLLKKIYPLVEHGVTTTQMLFQLVQRYSQASHLAKNSDWSSKILPPTPVMFVTQEQLQLAISGVERKVEVVENKLEVQMKKVQGQIEEGSATIIQAVSDMFKKNSTTNGGFAKGGNKRTSDGRPICNTCTKPGHIARNCGKRKSLHETLKLKPVVKRGNTTDALFVIPQLDRSKLVFKKVICGEYPVEAIIDTGSGITVVSPNFSKILGIPLQPWVGPDILLADGQRTRPSGSVEIKVTIDNIVVEVSAIVLQINGYDLLLGNDTLRKLISIRINYTAEQASFHLGDIDYSDNKPAGHSNFIVAKEAQTIPAHSMMAIAVRRTNVAASTNVGLLMVEPSSKVMLDKGLSVGRFCYQSDSPPDVVRLINFSDSPQWIGEGSKLGEIVDVEIANISPLPTEDPPITDFDFENSINTELLIEHRQAIKDLLYKRRSCFTTSDDDLGSSNLVQHEINIGDNQPVHQAPYPSAWKQREIIEPQVKKMRKADVIEPSQSPFAAPVVLVRKPDGSWRFCVDYRRLNAITIKDVYPLPRIDDALSRLEGSKYFSLMDLQSGYWQVQMKPEDREKTAFITADGLYQFKVMPFGLTNAPSTFQRMMDVLLAGLKWNSCLVYLDDIVVFSDSIPQHLTRLDAVLERLSNANLKLKLSKCVFAATRLKILGYVVSGEGLSPDQAKVDAVIHFPVPKSLKDVLSFIGLCSYYRRFIKDFAGIAKPLTNLTKKGQPFVWTDAQERSFQTLKTALTSPPVLAHPNYQLPMELHCDACDYGIGVVLVQRISGEERVLAYASRLLSSAEKNYSITEKECLALVWAVQKLKIYLWGSKIRIVTDHHALCWLMRKRDLAGRLARWSLQLQDLDIEIVHRSGRLHSDADALSRYPTSPPEPEADIPMLFLKPTSDVDIRKLQMESAWCKPIILGLQETNPDKKTCRMTNHFVLRDGVLFHRIVKFGHVNYRLCIPKVLIEQVLLACHDDITAGHLGISRTLDKIHKRFFWPKMTQCVINYIRSCIDCQTKKRPKELPAGYLTSIRSQRPFEKIGLDLIGPFPLSSLGNRHVIIVVDYFTKWVIAKAVPKATAVEVVDFFVRRVILQHGAPLAVISDRGKCLTAGFAEELFRALQTNHLVTTAYHPQCNGLVERFNHTFAEMLSMFVNSNHSNWDDVIDHVVFAYNTSKQESTGQTPFFMLYGREALLPIDVALGNNPNPAMPNDSFPLLHQYPYLREQVKRKLLMVQRRQKQRYDSHRREKSYNVGDLVLVYRPLRKKGRSTKLLHKYHGPFRVTQKLTDLTYALKLVNGRKRDTVHVCNLKPFHPRLPMRKPDVTLFPRPLASVSRDSTERHVTLVTSELDSVPSKPNPQLPSIPSPTPELMSVVTSEVPRVCAVGTDKTITTVVRRPRSRLIYDNLRPRKGLAITDRLGIRNKNKK</sequence>
<feature type="domain" description="CCHC-type" evidence="14">
    <location>
        <begin position="279"/>
        <end position="292"/>
    </location>
</feature>
<evidence type="ECO:0000256" key="3">
    <source>
        <dbReference type="ARBA" id="ARBA00022679"/>
    </source>
</evidence>
<dbReference type="GO" id="GO:0003677">
    <property type="term" value="F:DNA binding"/>
    <property type="evidence" value="ECO:0007669"/>
    <property type="project" value="UniProtKB-KW"/>
</dbReference>
<dbReference type="InterPro" id="IPR036875">
    <property type="entry name" value="Znf_CCHC_sf"/>
</dbReference>
<keyword evidence="12" id="KW-0479">Metal-binding</keyword>
<feature type="domain" description="Reverse transcriptase" evidence="15">
    <location>
        <begin position="636"/>
        <end position="815"/>
    </location>
</feature>
<accession>A0A8J2W9R2</accession>
<dbReference type="GO" id="GO:0004519">
    <property type="term" value="F:endonuclease activity"/>
    <property type="evidence" value="ECO:0007669"/>
    <property type="project" value="UniProtKB-KW"/>
</dbReference>
<evidence type="ECO:0000256" key="2">
    <source>
        <dbReference type="ARBA" id="ARBA00022670"/>
    </source>
</evidence>
<evidence type="ECO:0000259" key="14">
    <source>
        <dbReference type="PROSITE" id="PS50158"/>
    </source>
</evidence>
<dbReference type="FunFam" id="3.10.20.370:FF:000001">
    <property type="entry name" value="Retrovirus-related Pol polyprotein from transposon 17.6-like protein"/>
    <property type="match status" value="1"/>
</dbReference>
<dbReference type="PANTHER" id="PTHR37984:SF5">
    <property type="entry name" value="PROTEIN NYNRIN-LIKE"/>
    <property type="match status" value="1"/>
</dbReference>
<keyword evidence="7" id="KW-0255">Endonuclease</keyword>
<dbReference type="InterPro" id="IPR000477">
    <property type="entry name" value="RT_dom"/>
</dbReference>
<dbReference type="PANTHER" id="PTHR37984">
    <property type="entry name" value="PROTEIN CBG26694"/>
    <property type="match status" value="1"/>
</dbReference>
<evidence type="ECO:0000256" key="12">
    <source>
        <dbReference type="PROSITE-ProRule" id="PRU00047"/>
    </source>
</evidence>
<keyword evidence="3" id="KW-0808">Transferase</keyword>
<evidence type="ECO:0000256" key="8">
    <source>
        <dbReference type="ARBA" id="ARBA00022801"/>
    </source>
</evidence>